<protein>
    <recommendedName>
        <fullName evidence="6">Alpha-L-rhamnosidase six-hairpin glycosidase domain-containing protein</fullName>
    </recommendedName>
</protein>
<feature type="chain" id="PRO_5026361800" description="Alpha-L-rhamnosidase six-hairpin glycosidase domain-containing protein" evidence="1">
    <location>
        <begin position="18"/>
        <end position="465"/>
    </location>
</feature>
<dbReference type="Pfam" id="PF03633">
    <property type="entry name" value="Glyco_hydro_65C"/>
    <property type="match status" value="1"/>
</dbReference>
<accession>A0A6I2MRB1</accession>
<comment type="caution">
    <text evidence="4">The sequence shown here is derived from an EMBL/GenBank/DDBJ whole genome shotgun (WGS) entry which is preliminary data.</text>
</comment>
<feature type="signal peptide" evidence="1">
    <location>
        <begin position="1"/>
        <end position="17"/>
    </location>
</feature>
<keyword evidence="1" id="KW-0732">Signal</keyword>
<keyword evidence="5" id="KW-1185">Reference proteome</keyword>
<dbReference type="OrthoDB" id="49490at2"/>
<evidence type="ECO:0000313" key="4">
    <source>
        <dbReference type="EMBL" id="MRX65379.1"/>
    </source>
</evidence>
<evidence type="ECO:0000313" key="5">
    <source>
        <dbReference type="Proteomes" id="UP000443153"/>
    </source>
</evidence>
<gene>
    <name evidence="4" type="ORF">GJ691_14565</name>
</gene>
<evidence type="ECO:0000256" key="1">
    <source>
        <dbReference type="SAM" id="SignalP"/>
    </source>
</evidence>
<dbReference type="InterPro" id="IPR005194">
    <property type="entry name" value="Glyco_hydro_65_C"/>
</dbReference>
<evidence type="ECO:0000259" key="2">
    <source>
        <dbReference type="Pfam" id="PF03633"/>
    </source>
</evidence>
<proteinExistence type="predicted"/>
<dbReference type="SUPFAM" id="SSF48208">
    <property type="entry name" value="Six-hairpin glycosidases"/>
    <property type="match status" value="1"/>
</dbReference>
<dbReference type="InterPro" id="IPR008928">
    <property type="entry name" value="6-hairpin_glycosidase_sf"/>
</dbReference>
<reference evidence="4 5" key="1">
    <citation type="submission" date="2019-11" db="EMBL/GenBank/DDBJ databases">
        <title>Maribacter lutea sp. nov., a marine bacterium isolated from intertidal sand.</title>
        <authorList>
            <person name="Liu A."/>
        </authorList>
    </citation>
    <scope>NUCLEOTIDE SEQUENCE [LARGE SCALE GENOMIC DNA]</scope>
    <source>
        <strain evidence="4 5">RZ05</strain>
    </source>
</reference>
<feature type="domain" description="Mannosylglycerate hydrolase MGH1-like glycoside hydrolase" evidence="3">
    <location>
        <begin position="102"/>
        <end position="361"/>
    </location>
</feature>
<sequence length="465" mass="52505">MKIIFVYFLLVANGLLAQKISCDNQSIVEAYQLAISTVDINTRSGILAAGGGYGGEWTRDIAINSWNGVSLLRPEVAEKSLWSVTLKDKTIGHQYWDKMLWSIAVLNHYKVTGDLEFLRKAYKYSANTMNQLEDIAFDSDYGLFTGPSVFNDGIAGYPEPIFEPSNKASNILKFKNSSKIKCLSTNSVYYGSYQSLIEMGQILNVNSSVIKDYSEKSKKLKTNILKYFYSEEEHALYYLIDQLGKVHKYQEGLGISFATIFGILNKSQASYVIRNAHVSKYGITSIYPDFPRYSAEKPGRHNNIIWPMVNGFFAKASIIAGSNTNFDFELNALTHLVLDEDKGNYNFREIFNPYTGAPDGGWQCDHQWDSVSIQSWSATAYIDMIYFGLAGMRPENNGIVFAPYLPENIHYLQLNDVVYRNSTLNITLLGNGNKIKSFMLNGRQIDDYKIDSNIKGENTLIIELE</sequence>
<dbReference type="Gene3D" id="2.60.420.10">
    <property type="entry name" value="Maltose phosphorylase, domain 3"/>
    <property type="match status" value="1"/>
</dbReference>
<feature type="domain" description="Glycoside hydrolase family 65 C-terminal" evidence="2">
    <location>
        <begin position="392"/>
        <end position="433"/>
    </location>
</feature>
<dbReference type="AlphaFoldDB" id="A0A6I2MRB1"/>
<dbReference type="RefSeq" id="WP_154368157.1">
    <property type="nucleotide sequence ID" value="NZ_WKJH01000024.1"/>
</dbReference>
<name>A0A6I2MRB1_9FLAO</name>
<dbReference type="InterPro" id="IPR054491">
    <property type="entry name" value="MGH1-like_GH"/>
</dbReference>
<dbReference type="Proteomes" id="UP000443153">
    <property type="component" value="Unassembled WGS sequence"/>
</dbReference>
<dbReference type="EMBL" id="WKJH01000024">
    <property type="protein sequence ID" value="MRX65379.1"/>
    <property type="molecule type" value="Genomic_DNA"/>
</dbReference>
<organism evidence="4 5">
    <name type="scientific">Maribacter luteus</name>
    <dbReference type="NCBI Taxonomy" id="2594478"/>
    <lineage>
        <taxon>Bacteria</taxon>
        <taxon>Pseudomonadati</taxon>
        <taxon>Bacteroidota</taxon>
        <taxon>Flavobacteriia</taxon>
        <taxon>Flavobacteriales</taxon>
        <taxon>Flavobacteriaceae</taxon>
        <taxon>Maribacter</taxon>
    </lineage>
</organism>
<dbReference type="Gene3D" id="1.50.10.10">
    <property type="match status" value="1"/>
</dbReference>
<evidence type="ECO:0008006" key="6">
    <source>
        <dbReference type="Google" id="ProtNLM"/>
    </source>
</evidence>
<dbReference type="GO" id="GO:0005975">
    <property type="term" value="P:carbohydrate metabolic process"/>
    <property type="evidence" value="ECO:0007669"/>
    <property type="project" value="InterPro"/>
</dbReference>
<evidence type="ECO:0000259" key="3">
    <source>
        <dbReference type="Pfam" id="PF22422"/>
    </source>
</evidence>
<dbReference type="Pfam" id="PF22422">
    <property type="entry name" value="MGH1-like_GH"/>
    <property type="match status" value="1"/>
</dbReference>
<dbReference type="InterPro" id="IPR012341">
    <property type="entry name" value="6hp_glycosidase-like_sf"/>
</dbReference>